<keyword evidence="2" id="KW-1185">Reference proteome</keyword>
<dbReference type="OrthoDB" id="297496at2759"/>
<proteinExistence type="predicted"/>
<accession>A0A8H7E9Q0</accession>
<gene>
    <name evidence="1" type="ORF">GJ744_007766</name>
</gene>
<evidence type="ECO:0000313" key="2">
    <source>
        <dbReference type="Proteomes" id="UP000606974"/>
    </source>
</evidence>
<comment type="caution">
    <text evidence="1">The sequence shown here is derived from an EMBL/GenBank/DDBJ whole genome shotgun (WGS) entry which is preliminary data.</text>
</comment>
<protein>
    <submittedName>
        <fullName evidence="1">Uncharacterized protein</fullName>
    </submittedName>
</protein>
<dbReference type="Proteomes" id="UP000606974">
    <property type="component" value="Unassembled WGS sequence"/>
</dbReference>
<sequence length="217" mass="23791">MALAPSTTPPKKVVELFGPGDELPCHKAMTLTRSEVAQDDLSLPFVAEVGRFPRRNYPLVEVAIEFPENYSTNTISMEASMTSSHALWLYVHVDGDYTPASIHYTVDGIATIDSDHLFTVDQNTGNEGLPRHAIPGSLLSIAAGKDELSRFQLQTSDLVTISIAHTRHRHATTHTPFLDRPDFATGGLQVLTTTKTMTAVTIRSAITERSNDPRFST</sequence>
<dbReference type="AlphaFoldDB" id="A0A8H7E9Q0"/>
<reference evidence="1" key="1">
    <citation type="submission" date="2020-02" db="EMBL/GenBank/DDBJ databases">
        <authorList>
            <person name="Palmer J.M."/>
        </authorList>
    </citation>
    <scope>NUCLEOTIDE SEQUENCE</scope>
    <source>
        <strain evidence="1">EPUS1.4</strain>
        <tissue evidence="1">Thallus</tissue>
    </source>
</reference>
<dbReference type="EMBL" id="JAACFV010000004">
    <property type="protein sequence ID" value="KAF7513715.1"/>
    <property type="molecule type" value="Genomic_DNA"/>
</dbReference>
<evidence type="ECO:0000313" key="1">
    <source>
        <dbReference type="EMBL" id="KAF7513715.1"/>
    </source>
</evidence>
<name>A0A8H7E9Q0_9EURO</name>
<organism evidence="1 2">
    <name type="scientific">Endocarpon pusillum</name>
    <dbReference type="NCBI Taxonomy" id="364733"/>
    <lineage>
        <taxon>Eukaryota</taxon>
        <taxon>Fungi</taxon>
        <taxon>Dikarya</taxon>
        <taxon>Ascomycota</taxon>
        <taxon>Pezizomycotina</taxon>
        <taxon>Eurotiomycetes</taxon>
        <taxon>Chaetothyriomycetidae</taxon>
        <taxon>Verrucariales</taxon>
        <taxon>Verrucariaceae</taxon>
        <taxon>Endocarpon</taxon>
    </lineage>
</organism>